<evidence type="ECO:0008006" key="2">
    <source>
        <dbReference type="Google" id="ProtNLM"/>
    </source>
</evidence>
<comment type="caution">
    <text evidence="1">The sequence shown here is derived from an EMBL/GenBank/DDBJ whole genome shotgun (WGS) entry which is preliminary data.</text>
</comment>
<reference evidence="1" key="1">
    <citation type="journal article" date="2015" name="Nature">
        <title>Complex archaea that bridge the gap between prokaryotes and eukaryotes.</title>
        <authorList>
            <person name="Spang A."/>
            <person name="Saw J.H."/>
            <person name="Jorgensen S.L."/>
            <person name="Zaremba-Niedzwiedzka K."/>
            <person name="Martijn J."/>
            <person name="Lind A.E."/>
            <person name="van Eijk R."/>
            <person name="Schleper C."/>
            <person name="Guy L."/>
            <person name="Ettema T.J."/>
        </authorList>
    </citation>
    <scope>NUCLEOTIDE SEQUENCE</scope>
</reference>
<accession>A0A0F9CEZ8</accession>
<proteinExistence type="predicted"/>
<gene>
    <name evidence="1" type="ORF">LCGC14_2618060</name>
</gene>
<organism evidence="1">
    <name type="scientific">marine sediment metagenome</name>
    <dbReference type="NCBI Taxonomy" id="412755"/>
    <lineage>
        <taxon>unclassified sequences</taxon>
        <taxon>metagenomes</taxon>
        <taxon>ecological metagenomes</taxon>
    </lineage>
</organism>
<dbReference type="EMBL" id="LAZR01044608">
    <property type="protein sequence ID" value="KKL04236.1"/>
    <property type="molecule type" value="Genomic_DNA"/>
</dbReference>
<evidence type="ECO:0000313" key="1">
    <source>
        <dbReference type="EMBL" id="KKL04236.1"/>
    </source>
</evidence>
<dbReference type="AlphaFoldDB" id="A0A0F9CEZ8"/>
<sequence>MKAKPCPFCGCTDVTTPPGIAIAICEHCEAAGPPAKEYSGSDTLTIASAVAKWNERHEQNISILVQNLFNAYENAIPRLTFGMSVTTFLINSGQG</sequence>
<protein>
    <recommendedName>
        <fullName evidence="2">Restriction alleviation protein, Lar family</fullName>
    </recommendedName>
</protein>
<name>A0A0F9CEZ8_9ZZZZ</name>